<dbReference type="KEGG" id="pdv:FFU37_08290"/>
<reference evidence="2 3" key="1">
    <citation type="submission" date="2019-05" db="EMBL/GenBank/DDBJ databases">
        <title>Complete genome sequence of Pseudoalteromonas sp. 16-SW-7(T) isolated from the Okhotsk Sea, Russia.</title>
        <authorList>
            <person name="Nguyen T.H."/>
            <person name="Nedashkovskaya O.I."/>
            <person name="Kim S.-G."/>
        </authorList>
    </citation>
    <scope>NUCLEOTIDE SEQUENCE [LARGE SCALE GENOMIC DNA]</scope>
    <source>
        <strain evidence="2 3">16-SW-7</strain>
    </source>
</reference>
<dbReference type="Proteomes" id="UP000310065">
    <property type="component" value="Chromosome L1"/>
</dbReference>
<proteinExistence type="predicted"/>
<dbReference type="EMBL" id="CP040558">
    <property type="protein sequence ID" value="QCU74466.1"/>
    <property type="molecule type" value="Genomic_DNA"/>
</dbReference>
<evidence type="ECO:0000259" key="1">
    <source>
        <dbReference type="Pfam" id="PF18735"/>
    </source>
</evidence>
<evidence type="ECO:0000313" key="2">
    <source>
        <dbReference type="EMBL" id="QCU74466.1"/>
    </source>
</evidence>
<dbReference type="AlphaFoldDB" id="A0A4P9J1E0"/>
<protein>
    <recommendedName>
        <fullName evidence="1">RiboL-PSP-HEPN domain-containing protein</fullName>
    </recommendedName>
</protein>
<evidence type="ECO:0000313" key="3">
    <source>
        <dbReference type="Proteomes" id="UP000310065"/>
    </source>
</evidence>
<gene>
    <name evidence="2" type="ORF">FFU37_08290</name>
</gene>
<organism evidence="2 3">
    <name type="scientific">Pseudoalteromonas distincta</name>
    <dbReference type="NCBI Taxonomy" id="77608"/>
    <lineage>
        <taxon>Bacteria</taxon>
        <taxon>Pseudomonadati</taxon>
        <taxon>Pseudomonadota</taxon>
        <taxon>Gammaproteobacteria</taxon>
        <taxon>Alteromonadales</taxon>
        <taxon>Pseudoalteromonadaceae</taxon>
        <taxon>Pseudoalteromonas</taxon>
    </lineage>
</organism>
<dbReference type="GeneID" id="88775644"/>
<dbReference type="RefSeq" id="WP_138489240.1">
    <property type="nucleotide sequence ID" value="NZ_CP040558.1"/>
</dbReference>
<accession>A0A4P9J1E0</accession>
<dbReference type="Pfam" id="PF18735">
    <property type="entry name" value="HEPN_RiboL-PSP"/>
    <property type="match status" value="1"/>
</dbReference>
<sequence>MELDFRRPPVYHFKKRLRRINVIKHISTDIRVNECSKYQYKDAVLNQFYILSMVALWQGHIEYTTKYYLENMLKGEKNSRLLSVVHERKNKIIRQFNTPSAESINTVFKELFNIPKVFKGLSSQGLDNKATKDKLELILDCRHEIAHTAFCTSVELTEEVRLDFKDFIIELAENLEQVLVKEFSG</sequence>
<dbReference type="InterPro" id="IPR041519">
    <property type="entry name" value="HEPN_RiboL-PSP"/>
</dbReference>
<name>A0A4P9J1E0_9GAMM</name>
<feature type="domain" description="RiboL-PSP-HEPN" evidence="1">
    <location>
        <begin position="15"/>
        <end position="180"/>
    </location>
</feature>